<evidence type="ECO:0000256" key="1">
    <source>
        <dbReference type="SAM" id="Phobius"/>
    </source>
</evidence>
<organism evidence="2 3">
    <name type="scientific">Amycolatopsis suaedae</name>
    <dbReference type="NCBI Taxonomy" id="2510978"/>
    <lineage>
        <taxon>Bacteria</taxon>
        <taxon>Bacillati</taxon>
        <taxon>Actinomycetota</taxon>
        <taxon>Actinomycetes</taxon>
        <taxon>Pseudonocardiales</taxon>
        <taxon>Pseudonocardiaceae</taxon>
        <taxon>Amycolatopsis</taxon>
    </lineage>
</organism>
<dbReference type="OrthoDB" id="141050at2"/>
<feature type="transmembrane region" description="Helical" evidence="1">
    <location>
        <begin position="138"/>
        <end position="164"/>
    </location>
</feature>
<accession>A0A4V2ELN6</accession>
<feature type="transmembrane region" description="Helical" evidence="1">
    <location>
        <begin position="227"/>
        <end position="250"/>
    </location>
</feature>
<reference evidence="2 3" key="1">
    <citation type="submission" date="2019-02" db="EMBL/GenBank/DDBJ databases">
        <title>Draft genome sequence of Amycolatopsis sp. 8-3EHSu isolated from roots of Suaeda maritima.</title>
        <authorList>
            <person name="Duangmal K."/>
            <person name="Chantavorakit T."/>
        </authorList>
    </citation>
    <scope>NUCLEOTIDE SEQUENCE [LARGE SCALE GENOMIC DNA]</scope>
    <source>
        <strain evidence="2 3">8-3EHSu</strain>
    </source>
</reference>
<keyword evidence="1" id="KW-0812">Transmembrane</keyword>
<name>A0A4V2ELN6_9PSEU</name>
<dbReference type="Proteomes" id="UP000292003">
    <property type="component" value="Unassembled WGS sequence"/>
</dbReference>
<proteinExistence type="predicted"/>
<protein>
    <submittedName>
        <fullName evidence="2">DUF2029 domain-containing protein</fullName>
    </submittedName>
</protein>
<evidence type="ECO:0000313" key="3">
    <source>
        <dbReference type="Proteomes" id="UP000292003"/>
    </source>
</evidence>
<evidence type="ECO:0000313" key="2">
    <source>
        <dbReference type="EMBL" id="RZQ62195.1"/>
    </source>
</evidence>
<comment type="caution">
    <text evidence="2">The sequence shown here is derived from an EMBL/GenBank/DDBJ whole genome shotgun (WGS) entry which is preliminary data.</text>
</comment>
<keyword evidence="1" id="KW-1133">Transmembrane helix</keyword>
<dbReference type="AlphaFoldDB" id="A0A4V2ELN6"/>
<feature type="transmembrane region" description="Helical" evidence="1">
    <location>
        <begin position="257"/>
        <end position="275"/>
    </location>
</feature>
<sequence>MLAALAYLLFSRHLIDDSYITFSYAENLALHGHWGLVEQGTSNTATSPLNVLALAAVTFVVRDAVVAGGVLFVLAQVLTFTALRELGGRYELPAWFAPVTVALLALNPLLLSSVGLEIALGVAGVSWLLVFADARRPWAAGVVVGLLALLRLDLLVMAAVILVLRKRFWDGLWRSAVAALAVALPWFGFSWLVLGSAVPDTLVIKTLQRTWGEWGFTNGPLLYVEHYGAPAVLSWLPLATAVVAGLVWLVRRPRLTPFVGLIAAGLAHFLAYSWLDVPPYHWYYGPSIAAATVFTVAVVATFQFRVVVAAPVALAVAFGWVYVAPGLPRDAAPITSNHATSEQYLAIGRDLNRVAAGRAVTSAGEIGVLAHACHCEILDVFSDRGAIGPAIEQRRAEAGPFSRALLDLNFRFLNRDVQPKRAPLTLATTTGAVPPGTLASWRISSPWTGERTLYVVPASTG</sequence>
<dbReference type="EMBL" id="SFCC01000010">
    <property type="protein sequence ID" value="RZQ62195.1"/>
    <property type="molecule type" value="Genomic_DNA"/>
</dbReference>
<gene>
    <name evidence="2" type="ORF">EWH70_20860</name>
</gene>
<feature type="transmembrane region" description="Helical" evidence="1">
    <location>
        <begin position="176"/>
        <end position="194"/>
    </location>
</feature>
<keyword evidence="3" id="KW-1185">Reference proteome</keyword>
<keyword evidence="1" id="KW-0472">Membrane</keyword>
<feature type="transmembrane region" description="Helical" evidence="1">
    <location>
        <begin position="281"/>
        <end position="299"/>
    </location>
</feature>
<feature type="transmembrane region" description="Helical" evidence="1">
    <location>
        <begin position="306"/>
        <end position="323"/>
    </location>
</feature>